<keyword evidence="2" id="KW-1185">Reference proteome</keyword>
<dbReference type="OrthoDB" id="4894358at2759"/>
<evidence type="ECO:0000313" key="1">
    <source>
        <dbReference type="EMBL" id="CAH0049024.1"/>
    </source>
</evidence>
<name>A0A9N9Z4P9_9HYPO</name>
<protein>
    <submittedName>
        <fullName evidence="1">Uncharacterized protein</fullName>
    </submittedName>
</protein>
<comment type="caution">
    <text evidence="1">The sequence shown here is derived from an EMBL/GenBank/DDBJ whole genome shotgun (WGS) entry which is preliminary data.</text>
</comment>
<proteinExistence type="predicted"/>
<dbReference type="Proteomes" id="UP000775872">
    <property type="component" value="Unassembled WGS sequence"/>
</dbReference>
<sequence>MEANALMELGQGSRQDLNVTVRLQVWHYSERGRCPEFNAELARRFSREALGHWTAYPAEVVEPDDISIRDEYVPVEVDFVHGVATYNEPQGNPESGVRDVFKKVAPPVIYDYFVSELQSPPHSMNIYAVADGEEMAEMHIKMKYAHSFFFIPLELRLERFIKPVMVCQEDMIMKILHAGVNSLPILGSLIFAYMASQGANIPKGTDLLATARNSLSQLSSNLPWLEDMLKNVENGVSENTPTSRGPLVLLGNASDSFQKLRELIGELKPRLEIVSSGRSLTNQGIVRTILDLRQATIHLSEYEQAMVSFNNEEIGKWNEKASHHQRLFYSAGIATVGFAGIPALAFWNPNLADLLANTLAQSVELDPVAVTAQTVGVTGATSSGLATIYQYREKSKARQALGEAQKRASTGQDALVDIFEALRKTQAILALVYIVQVMRQPIACMGEEELTRAVKMLGGDLRYLDRATYNHNLVQDRLDALLQACIKLDTEYQKTMRTMNVAMDTVGRVVETT</sequence>
<evidence type="ECO:0000313" key="2">
    <source>
        <dbReference type="Proteomes" id="UP000775872"/>
    </source>
</evidence>
<dbReference type="AlphaFoldDB" id="A0A9N9Z4P9"/>
<reference evidence="1" key="1">
    <citation type="submission" date="2021-10" db="EMBL/GenBank/DDBJ databases">
        <authorList>
            <person name="Piombo E."/>
        </authorList>
    </citation>
    <scope>NUCLEOTIDE SEQUENCE</scope>
</reference>
<dbReference type="EMBL" id="CABFOC020000035">
    <property type="protein sequence ID" value="CAH0049024.1"/>
    <property type="molecule type" value="Genomic_DNA"/>
</dbReference>
<organism evidence="1 2">
    <name type="scientific">Clonostachys solani</name>
    <dbReference type="NCBI Taxonomy" id="160281"/>
    <lineage>
        <taxon>Eukaryota</taxon>
        <taxon>Fungi</taxon>
        <taxon>Dikarya</taxon>
        <taxon>Ascomycota</taxon>
        <taxon>Pezizomycotina</taxon>
        <taxon>Sordariomycetes</taxon>
        <taxon>Hypocreomycetidae</taxon>
        <taxon>Hypocreales</taxon>
        <taxon>Bionectriaceae</taxon>
        <taxon>Clonostachys</taxon>
    </lineage>
</organism>
<gene>
    <name evidence="1" type="ORF">CSOL1703_00000974</name>
</gene>
<accession>A0A9N9Z4P9</accession>